<dbReference type="Proteomes" id="UP000030645">
    <property type="component" value="Unassembled WGS sequence"/>
</dbReference>
<name>W9RUL8_9ROSA</name>
<reference evidence="3" key="1">
    <citation type="submission" date="2013-01" db="EMBL/GenBank/DDBJ databases">
        <title>Draft Genome Sequence of a Mulberry Tree, Morus notabilis C.K. Schneid.</title>
        <authorList>
            <person name="He N."/>
            <person name="Zhao S."/>
        </authorList>
    </citation>
    <scope>NUCLEOTIDE SEQUENCE</scope>
</reference>
<evidence type="ECO:0000313" key="2">
    <source>
        <dbReference type="EMBL" id="EXB93979.1"/>
    </source>
</evidence>
<accession>W9RUL8</accession>
<protein>
    <submittedName>
        <fullName evidence="2">Uncharacterized protein</fullName>
    </submittedName>
</protein>
<sequence length="98" mass="10828">MAGLQYNFFPTDFLYPRPPLADTTPKSVVSVQNRRSDVADEVVLDEHHQQRQQQSKAASSRTNDVVASIATAPSPLLRRNQRGSANSLSSLFPEQSSD</sequence>
<organism evidence="2 3">
    <name type="scientific">Morus notabilis</name>
    <dbReference type="NCBI Taxonomy" id="981085"/>
    <lineage>
        <taxon>Eukaryota</taxon>
        <taxon>Viridiplantae</taxon>
        <taxon>Streptophyta</taxon>
        <taxon>Embryophyta</taxon>
        <taxon>Tracheophyta</taxon>
        <taxon>Spermatophyta</taxon>
        <taxon>Magnoliopsida</taxon>
        <taxon>eudicotyledons</taxon>
        <taxon>Gunneridae</taxon>
        <taxon>Pentapetalae</taxon>
        <taxon>rosids</taxon>
        <taxon>fabids</taxon>
        <taxon>Rosales</taxon>
        <taxon>Moraceae</taxon>
        <taxon>Moreae</taxon>
        <taxon>Morus</taxon>
    </lineage>
</organism>
<gene>
    <name evidence="2" type="ORF">L484_015527</name>
</gene>
<dbReference type="EMBL" id="KE345116">
    <property type="protein sequence ID" value="EXB93979.1"/>
    <property type="molecule type" value="Genomic_DNA"/>
</dbReference>
<feature type="compositionally biased region" description="Polar residues" evidence="1">
    <location>
        <begin position="24"/>
        <end position="33"/>
    </location>
</feature>
<feature type="region of interest" description="Disordered" evidence="1">
    <location>
        <begin position="15"/>
        <end position="34"/>
    </location>
</feature>
<proteinExistence type="predicted"/>
<dbReference type="eggNOG" id="ENOG502T29I">
    <property type="taxonomic scope" value="Eukaryota"/>
</dbReference>
<dbReference type="PANTHER" id="PTHR38223">
    <property type="match status" value="1"/>
</dbReference>
<evidence type="ECO:0000313" key="3">
    <source>
        <dbReference type="Proteomes" id="UP000030645"/>
    </source>
</evidence>
<feature type="compositionally biased region" description="Polar residues" evidence="1">
    <location>
        <begin position="82"/>
        <end position="98"/>
    </location>
</feature>
<feature type="compositionally biased region" description="Low complexity" evidence="1">
    <location>
        <begin position="51"/>
        <end position="61"/>
    </location>
</feature>
<feature type="region of interest" description="Disordered" evidence="1">
    <location>
        <begin position="45"/>
        <end position="98"/>
    </location>
</feature>
<evidence type="ECO:0000256" key="1">
    <source>
        <dbReference type="SAM" id="MobiDB-lite"/>
    </source>
</evidence>
<dbReference type="PANTHER" id="PTHR38223:SF4">
    <property type="match status" value="1"/>
</dbReference>
<keyword evidence="3" id="KW-1185">Reference proteome</keyword>
<dbReference type="AlphaFoldDB" id="W9RUL8"/>